<accession>G0R3Q3</accession>
<dbReference type="Proteomes" id="UP000008983">
    <property type="component" value="Unassembled WGS sequence"/>
</dbReference>
<keyword evidence="2" id="KW-1185">Reference proteome</keyword>
<proteinExistence type="predicted"/>
<sequence>MPLAIVIKLKLNVLNATFAQDVDKKKELKLLLVHTANVQPLNGDKFKDHGNVKKLMFLLMFHNVNGNFSTKFTIWSYTPNVVLKKIKMEAISSKMYSLMIGEDFQLKFLNNANNNQSLEYYMLKIALITNP</sequence>
<evidence type="ECO:0000313" key="1">
    <source>
        <dbReference type="EMBL" id="EGR27908.1"/>
    </source>
</evidence>
<dbReference type="RefSeq" id="XP_004027253.1">
    <property type="nucleotide sequence ID" value="XM_004027204.1"/>
</dbReference>
<name>G0R3Q3_ICHMU</name>
<dbReference type="GeneID" id="14903980"/>
<evidence type="ECO:0000313" key="2">
    <source>
        <dbReference type="Proteomes" id="UP000008983"/>
    </source>
</evidence>
<gene>
    <name evidence="1" type="ORF">IMG5_186970</name>
</gene>
<dbReference type="InParanoid" id="G0R3Q3"/>
<dbReference type="AlphaFoldDB" id="G0R3Q3"/>
<reference evidence="1 2" key="1">
    <citation type="submission" date="2011-07" db="EMBL/GenBank/DDBJ databases">
        <authorList>
            <person name="Coyne R."/>
            <person name="Brami D."/>
            <person name="Johnson J."/>
            <person name="Hostetler J."/>
            <person name="Hannick L."/>
            <person name="Clark T."/>
            <person name="Cassidy-Hanley D."/>
            <person name="Inman J."/>
        </authorList>
    </citation>
    <scope>NUCLEOTIDE SEQUENCE [LARGE SCALE GENOMIC DNA]</scope>
    <source>
        <strain evidence="1 2">G5</strain>
    </source>
</reference>
<organism evidence="1 2">
    <name type="scientific">Ichthyophthirius multifiliis</name>
    <name type="common">White spot disease agent</name>
    <name type="synonym">Ich</name>
    <dbReference type="NCBI Taxonomy" id="5932"/>
    <lineage>
        <taxon>Eukaryota</taxon>
        <taxon>Sar</taxon>
        <taxon>Alveolata</taxon>
        <taxon>Ciliophora</taxon>
        <taxon>Intramacronucleata</taxon>
        <taxon>Oligohymenophorea</taxon>
        <taxon>Hymenostomatida</taxon>
        <taxon>Ophryoglenina</taxon>
        <taxon>Ichthyophthirius</taxon>
    </lineage>
</organism>
<protein>
    <submittedName>
        <fullName evidence="1">Uncharacterized protein</fullName>
    </submittedName>
</protein>
<dbReference type="EMBL" id="GL984311">
    <property type="protein sequence ID" value="EGR27908.1"/>
    <property type="molecule type" value="Genomic_DNA"/>
</dbReference>